<feature type="domain" description="DUF7079" evidence="1">
    <location>
        <begin position="7"/>
        <end position="114"/>
    </location>
</feature>
<keyword evidence="4" id="KW-1185">Reference proteome</keyword>
<dbReference type="AlphaFoldDB" id="A0AAX3RXQ5"/>
<name>A0AAX3RXQ5_9GAMM</name>
<evidence type="ECO:0000313" key="2">
    <source>
        <dbReference type="EMBL" id="USB36122.1"/>
    </source>
</evidence>
<sequence>MGNSLNNEERLCVTLSLIFVDNAIDYDYIAYMVKNYDIKYIEDVLFNYVAPACYFNVISPVPPVCYFFDEEQLLTEIEKIKSIKNKFLGRLKMSFFTYYLKMKFKNEWIQLKSRL</sequence>
<evidence type="ECO:0000259" key="1">
    <source>
        <dbReference type="Pfam" id="PF23296"/>
    </source>
</evidence>
<reference evidence="3" key="2">
    <citation type="submission" date="2023-01" db="EMBL/GenBank/DDBJ databases">
        <title>The prevalence of carbapenem-resistant bacteria in aquaculture in China and the genetic diversity of carbapenem-resistant genes.</title>
        <authorList>
            <person name="Wen R."/>
        </authorList>
    </citation>
    <scope>NUCLEOTIDE SEQUENCE</scope>
    <source>
        <strain evidence="3">PVA41-chromosome</strain>
    </source>
</reference>
<dbReference type="RefSeq" id="WP_251464134.1">
    <property type="nucleotide sequence ID" value="NZ_CP097327.1"/>
</dbReference>
<evidence type="ECO:0000313" key="5">
    <source>
        <dbReference type="Proteomes" id="UP001222403"/>
    </source>
</evidence>
<evidence type="ECO:0000313" key="3">
    <source>
        <dbReference type="EMBL" id="WFC05046.1"/>
    </source>
</evidence>
<organism evidence="3 5">
    <name type="scientific">Providencia vermicola</name>
    <dbReference type="NCBI Taxonomy" id="333965"/>
    <lineage>
        <taxon>Bacteria</taxon>
        <taxon>Pseudomonadati</taxon>
        <taxon>Pseudomonadota</taxon>
        <taxon>Gammaproteobacteria</taxon>
        <taxon>Enterobacterales</taxon>
        <taxon>Morganellaceae</taxon>
        <taxon>Providencia</taxon>
    </lineage>
</organism>
<gene>
    <name evidence="2" type="ORF">M5J11_15100</name>
    <name evidence="3" type="ORF">PG365_09795</name>
</gene>
<accession>A0AAX3RXQ5</accession>
<dbReference type="Pfam" id="PF23296">
    <property type="entry name" value="DUF7079"/>
    <property type="match status" value="1"/>
</dbReference>
<proteinExistence type="predicted"/>
<evidence type="ECO:0000313" key="4">
    <source>
        <dbReference type="Proteomes" id="UP001057142"/>
    </source>
</evidence>
<dbReference type="Proteomes" id="UP001057142">
    <property type="component" value="Chromosome"/>
</dbReference>
<dbReference type="Proteomes" id="UP001222403">
    <property type="component" value="Chromosome"/>
</dbReference>
<dbReference type="InterPro" id="IPR055507">
    <property type="entry name" value="DUF7079"/>
</dbReference>
<protein>
    <recommendedName>
        <fullName evidence="1">DUF7079 domain-containing protein</fullName>
    </recommendedName>
</protein>
<dbReference type="EMBL" id="CP097327">
    <property type="protein sequence ID" value="USB36122.1"/>
    <property type="molecule type" value="Genomic_DNA"/>
</dbReference>
<reference evidence="2" key="1">
    <citation type="journal article" date="2022" name="Front. Microbiol.">
        <title>Identification of a novel aminoglycoside O-nucleotidyltransferase AadA33 in Providencia vermicola.</title>
        <authorList>
            <person name="Feng C."/>
            <person name="Gao M."/>
            <person name="Jiang W."/>
            <person name="Shi W."/>
            <person name="Li A."/>
            <person name="Liu S."/>
            <person name="Zhang L."/>
            <person name="Zhang X."/>
            <person name="Li Q."/>
            <person name="Lin H."/>
            <person name="Lu J."/>
            <person name="Li K."/>
            <person name="Zhang H."/>
            <person name="Hu Y."/>
            <person name="Bao Q."/>
            <person name="Lin X."/>
        </authorList>
    </citation>
    <scope>NUCLEOTIDE SEQUENCE</scope>
    <source>
        <strain evidence="2">P13</strain>
    </source>
</reference>
<dbReference type="EMBL" id="CP116222">
    <property type="protein sequence ID" value="WFC05046.1"/>
    <property type="molecule type" value="Genomic_DNA"/>
</dbReference>